<dbReference type="Proteomes" id="UP001066276">
    <property type="component" value="Chromosome 3_2"/>
</dbReference>
<sequence length="89" mass="9893">MRMAPACPPAFRFAKKNNIDFELQLVNLSKGFSALNDVSIKQRKGAQDAFKPTTWAPLFQVHLVCPFGDGDDTDRSVTKCGSYSTRHVC</sequence>
<name>A0AAV7TM53_PLEWA</name>
<evidence type="ECO:0000313" key="2">
    <source>
        <dbReference type="Proteomes" id="UP001066276"/>
    </source>
</evidence>
<accession>A0AAV7TM53</accession>
<proteinExistence type="predicted"/>
<evidence type="ECO:0000313" key="1">
    <source>
        <dbReference type="EMBL" id="KAJ1176843.1"/>
    </source>
</evidence>
<reference evidence="1" key="1">
    <citation type="journal article" date="2022" name="bioRxiv">
        <title>Sequencing and chromosome-scale assembly of the giantPleurodeles waltlgenome.</title>
        <authorList>
            <person name="Brown T."/>
            <person name="Elewa A."/>
            <person name="Iarovenko S."/>
            <person name="Subramanian E."/>
            <person name="Araus A.J."/>
            <person name="Petzold A."/>
            <person name="Susuki M."/>
            <person name="Suzuki K.-i.T."/>
            <person name="Hayashi T."/>
            <person name="Toyoda A."/>
            <person name="Oliveira C."/>
            <person name="Osipova E."/>
            <person name="Leigh N.D."/>
            <person name="Simon A."/>
            <person name="Yun M.H."/>
        </authorList>
    </citation>
    <scope>NUCLEOTIDE SEQUENCE</scope>
    <source>
        <strain evidence="1">20211129_DDA</strain>
        <tissue evidence="1">Liver</tissue>
    </source>
</reference>
<gene>
    <name evidence="1" type="ORF">NDU88_002110</name>
</gene>
<dbReference type="EMBL" id="JANPWB010000006">
    <property type="protein sequence ID" value="KAJ1176843.1"/>
    <property type="molecule type" value="Genomic_DNA"/>
</dbReference>
<dbReference type="AlphaFoldDB" id="A0AAV7TM53"/>
<protein>
    <submittedName>
        <fullName evidence="1">Uncharacterized protein</fullName>
    </submittedName>
</protein>
<keyword evidence="2" id="KW-1185">Reference proteome</keyword>
<comment type="caution">
    <text evidence="1">The sequence shown here is derived from an EMBL/GenBank/DDBJ whole genome shotgun (WGS) entry which is preliminary data.</text>
</comment>
<organism evidence="1 2">
    <name type="scientific">Pleurodeles waltl</name>
    <name type="common">Iberian ribbed newt</name>
    <dbReference type="NCBI Taxonomy" id="8319"/>
    <lineage>
        <taxon>Eukaryota</taxon>
        <taxon>Metazoa</taxon>
        <taxon>Chordata</taxon>
        <taxon>Craniata</taxon>
        <taxon>Vertebrata</taxon>
        <taxon>Euteleostomi</taxon>
        <taxon>Amphibia</taxon>
        <taxon>Batrachia</taxon>
        <taxon>Caudata</taxon>
        <taxon>Salamandroidea</taxon>
        <taxon>Salamandridae</taxon>
        <taxon>Pleurodelinae</taxon>
        <taxon>Pleurodeles</taxon>
    </lineage>
</organism>